<dbReference type="GO" id="GO:0005634">
    <property type="term" value="C:nucleus"/>
    <property type="evidence" value="ECO:0007669"/>
    <property type="project" value="UniProtKB-SubCell"/>
</dbReference>
<feature type="region of interest" description="Disordered" evidence="9">
    <location>
        <begin position="1"/>
        <end position="24"/>
    </location>
</feature>
<comment type="similarity">
    <text evidence="4">Belongs to the cytochrome c oxidase subunit 6B family.</text>
</comment>
<organism evidence="10 11">
    <name type="scientific">Delitschia confertaspora ATCC 74209</name>
    <dbReference type="NCBI Taxonomy" id="1513339"/>
    <lineage>
        <taxon>Eukaryota</taxon>
        <taxon>Fungi</taxon>
        <taxon>Dikarya</taxon>
        <taxon>Ascomycota</taxon>
        <taxon>Pezizomycotina</taxon>
        <taxon>Dothideomycetes</taxon>
        <taxon>Pleosporomycetidae</taxon>
        <taxon>Pleosporales</taxon>
        <taxon>Delitschiaceae</taxon>
        <taxon>Delitschia</taxon>
    </lineage>
</organism>
<evidence type="ECO:0000256" key="6">
    <source>
        <dbReference type="ARBA" id="ARBA00023128"/>
    </source>
</evidence>
<comment type="subcellular location">
    <subcellularLocation>
        <location evidence="2">Cytoplasm</location>
    </subcellularLocation>
    <subcellularLocation>
        <location evidence="3">Mitochondrion intermembrane space</location>
    </subcellularLocation>
    <subcellularLocation>
        <location evidence="1">Nucleus</location>
    </subcellularLocation>
</comment>
<evidence type="ECO:0000256" key="8">
    <source>
        <dbReference type="ARBA" id="ARBA00023242"/>
    </source>
</evidence>
<dbReference type="PANTHER" id="PTHR47677:SF1">
    <property type="entry name" value="CYTOCHROME C OXIDASE ASSEMBLY FACTOR 6"/>
    <property type="match status" value="1"/>
</dbReference>
<evidence type="ECO:0000256" key="4">
    <source>
        <dbReference type="ARBA" id="ARBA00006425"/>
    </source>
</evidence>
<proteinExistence type="inferred from homology"/>
<gene>
    <name evidence="10" type="ORF">GQ43DRAFT_440188</name>
</gene>
<sequence length="119" mass="13298">MVWLPWGSSEKKDGPPKTADGAFEAPNRTNRAKCYAARDAFFDCLDANNILDSIGDKQSVLAANKACGKLNEEFEKNCAHSWVEYFKKQRIVNFQKEQTIKKIEAEGGEIFAPGAPTKR</sequence>
<dbReference type="SUPFAM" id="SSF47694">
    <property type="entry name" value="Cytochrome c oxidase subunit h"/>
    <property type="match status" value="1"/>
</dbReference>
<evidence type="ECO:0000256" key="9">
    <source>
        <dbReference type="SAM" id="MobiDB-lite"/>
    </source>
</evidence>
<reference evidence="10" key="1">
    <citation type="journal article" date="2020" name="Stud. Mycol.">
        <title>101 Dothideomycetes genomes: a test case for predicting lifestyles and emergence of pathogens.</title>
        <authorList>
            <person name="Haridas S."/>
            <person name="Albert R."/>
            <person name="Binder M."/>
            <person name="Bloem J."/>
            <person name="Labutti K."/>
            <person name="Salamov A."/>
            <person name="Andreopoulos B."/>
            <person name="Baker S."/>
            <person name="Barry K."/>
            <person name="Bills G."/>
            <person name="Bluhm B."/>
            <person name="Cannon C."/>
            <person name="Castanera R."/>
            <person name="Culley D."/>
            <person name="Daum C."/>
            <person name="Ezra D."/>
            <person name="Gonzalez J."/>
            <person name="Henrissat B."/>
            <person name="Kuo A."/>
            <person name="Liang C."/>
            <person name="Lipzen A."/>
            <person name="Lutzoni F."/>
            <person name="Magnuson J."/>
            <person name="Mondo S."/>
            <person name="Nolan M."/>
            <person name="Ohm R."/>
            <person name="Pangilinan J."/>
            <person name="Park H.-J."/>
            <person name="Ramirez L."/>
            <person name="Alfaro M."/>
            <person name="Sun H."/>
            <person name="Tritt A."/>
            <person name="Yoshinaga Y."/>
            <person name="Zwiers L.-H."/>
            <person name="Turgeon B."/>
            <person name="Goodwin S."/>
            <person name="Spatafora J."/>
            <person name="Crous P."/>
            <person name="Grigoriev I."/>
        </authorList>
    </citation>
    <scope>NUCLEOTIDE SEQUENCE</scope>
    <source>
        <strain evidence="10">ATCC 74209</strain>
    </source>
</reference>
<dbReference type="InterPro" id="IPR048280">
    <property type="entry name" value="COX6B-like"/>
</dbReference>
<dbReference type="Pfam" id="PF02297">
    <property type="entry name" value="COX6B"/>
    <property type="match status" value="1"/>
</dbReference>
<evidence type="ECO:0000256" key="2">
    <source>
        <dbReference type="ARBA" id="ARBA00004496"/>
    </source>
</evidence>
<dbReference type="GO" id="GO:0033617">
    <property type="term" value="P:mitochondrial respiratory chain complex IV assembly"/>
    <property type="evidence" value="ECO:0007669"/>
    <property type="project" value="TreeGrafter"/>
</dbReference>
<dbReference type="GO" id="GO:0005758">
    <property type="term" value="C:mitochondrial intermembrane space"/>
    <property type="evidence" value="ECO:0007669"/>
    <property type="project" value="UniProtKB-SubCell"/>
</dbReference>
<dbReference type="InterPro" id="IPR036549">
    <property type="entry name" value="CX6/COA6-like_sf"/>
</dbReference>
<evidence type="ECO:0000256" key="3">
    <source>
        <dbReference type="ARBA" id="ARBA00004569"/>
    </source>
</evidence>
<keyword evidence="7" id="KW-1015">Disulfide bond</keyword>
<keyword evidence="8" id="KW-0539">Nucleus</keyword>
<accession>A0A9P4MW85</accession>
<keyword evidence="6" id="KW-0496">Mitochondrion</keyword>
<evidence type="ECO:0000256" key="5">
    <source>
        <dbReference type="ARBA" id="ARBA00022490"/>
    </source>
</evidence>
<keyword evidence="5" id="KW-0963">Cytoplasm</keyword>
<dbReference type="Gene3D" id="1.10.10.140">
    <property type="entry name" value="Cytochrome c oxidase, subunit VIb"/>
    <property type="match status" value="1"/>
</dbReference>
<evidence type="ECO:0000313" key="10">
    <source>
        <dbReference type="EMBL" id="KAF2201893.1"/>
    </source>
</evidence>
<comment type="caution">
    <text evidence="10">The sequence shown here is derived from an EMBL/GenBank/DDBJ whole genome shotgun (WGS) entry which is preliminary data.</text>
</comment>
<dbReference type="OrthoDB" id="5545577at2759"/>
<dbReference type="InterPro" id="IPR048281">
    <property type="entry name" value="COA6_fun"/>
</dbReference>
<evidence type="ECO:0008006" key="12">
    <source>
        <dbReference type="Google" id="ProtNLM"/>
    </source>
</evidence>
<name>A0A9P4MW85_9PLEO</name>
<dbReference type="Proteomes" id="UP000799536">
    <property type="component" value="Unassembled WGS sequence"/>
</dbReference>
<dbReference type="PANTHER" id="PTHR47677">
    <property type="entry name" value="CYTOCHROME C OXIDASE ASSEMBLY FACTOR 6"/>
    <property type="match status" value="1"/>
</dbReference>
<evidence type="ECO:0000313" key="11">
    <source>
        <dbReference type="Proteomes" id="UP000799536"/>
    </source>
</evidence>
<dbReference type="EMBL" id="ML993957">
    <property type="protein sequence ID" value="KAF2201893.1"/>
    <property type="molecule type" value="Genomic_DNA"/>
</dbReference>
<keyword evidence="11" id="KW-1185">Reference proteome</keyword>
<dbReference type="AlphaFoldDB" id="A0A9P4MW85"/>
<dbReference type="PROSITE" id="PS51808">
    <property type="entry name" value="CHCH"/>
    <property type="match status" value="1"/>
</dbReference>
<protein>
    <recommendedName>
        <fullName evidence="12">Cytochrome oxidase c subunit VIb</fullName>
    </recommendedName>
</protein>
<dbReference type="FunFam" id="1.10.10.140:FF:000003">
    <property type="entry name" value="Cytochrome c oxidase assembly factor 6"/>
    <property type="match status" value="1"/>
</dbReference>
<evidence type="ECO:0000256" key="1">
    <source>
        <dbReference type="ARBA" id="ARBA00004123"/>
    </source>
</evidence>
<evidence type="ECO:0000256" key="7">
    <source>
        <dbReference type="ARBA" id="ARBA00023157"/>
    </source>
</evidence>